<evidence type="ECO:0000256" key="1">
    <source>
        <dbReference type="SAM" id="MobiDB-lite"/>
    </source>
</evidence>
<feature type="compositionally biased region" description="Basic residues" evidence="1">
    <location>
        <begin position="341"/>
        <end position="350"/>
    </location>
</feature>
<evidence type="ECO:0000313" key="3">
    <source>
        <dbReference type="Proteomes" id="UP001214530"/>
    </source>
</evidence>
<name>A0AAJ5WBF2_9SPHI</name>
<evidence type="ECO:0000313" key="2">
    <source>
        <dbReference type="EMBL" id="WEK21369.1"/>
    </source>
</evidence>
<evidence type="ECO:0008006" key="4">
    <source>
        <dbReference type="Google" id="ProtNLM"/>
    </source>
</evidence>
<protein>
    <recommendedName>
        <fullName evidence="4">DUF3945 domain-containing protein</fullName>
    </recommendedName>
</protein>
<dbReference type="EMBL" id="CP119313">
    <property type="protein sequence ID" value="WEK21369.1"/>
    <property type="molecule type" value="Genomic_DNA"/>
</dbReference>
<feature type="region of interest" description="Disordered" evidence="1">
    <location>
        <begin position="318"/>
        <end position="350"/>
    </location>
</feature>
<dbReference type="AlphaFoldDB" id="A0AAJ5WBF2"/>
<gene>
    <name evidence="2" type="ORF">P0Y49_09470</name>
</gene>
<sequence length="350" mass="39846">MEKENRFEAGLKAIKDREQRFATLFSSHTANNRIYKQERLQEYTSLVNNTKGKLSVDERLYKRLVNAERRKLLRELYPSAIVRLLRSFVKLVVLTPVKAGVDFVKATQNHSHVNDFLKKANLEILTPLADLKMKQGKDEFNLNGSQFIENGKIVSYSINFKKDNSGIFQPNNYIASLTDQAKPDQHIKISMPSEEMVLDPRKAFNLLAGRAVFLPAEKKGQQDIWLQMDFNDKDAQGNHRVKQINTGYDLAGALNTHNVKELTNPLLQHEQIKQLHNGEKVQFDGMVNGIKQKLFVQAAPGKQGVEFLNVNSEKINPEMLGKGKKSNKAKEVSLKEEPKAKRTTLKVHRG</sequence>
<reference evidence="2" key="1">
    <citation type="submission" date="2023-03" db="EMBL/GenBank/DDBJ databases">
        <title>Andean soil-derived lignocellulolytic bacterial consortium as a source of novel taxa and putative plastic-active enzymes.</title>
        <authorList>
            <person name="Diaz-Garcia L."/>
            <person name="Chuvochina M."/>
            <person name="Feuerriegel G."/>
            <person name="Bunk B."/>
            <person name="Sproer C."/>
            <person name="Streit W.R."/>
            <person name="Rodriguez L.M."/>
            <person name="Overmann J."/>
            <person name="Jimenez D.J."/>
        </authorList>
    </citation>
    <scope>NUCLEOTIDE SEQUENCE</scope>
    <source>
        <strain evidence="2">MAG 3858</strain>
    </source>
</reference>
<accession>A0AAJ5WBF2</accession>
<feature type="compositionally biased region" description="Basic and acidic residues" evidence="1">
    <location>
        <begin position="328"/>
        <end position="340"/>
    </location>
</feature>
<proteinExistence type="predicted"/>
<dbReference type="Proteomes" id="UP001214530">
    <property type="component" value="Chromosome"/>
</dbReference>
<organism evidence="2 3">
    <name type="scientific">Candidatus Pedobacter colombiensis</name>
    <dbReference type="NCBI Taxonomy" id="3121371"/>
    <lineage>
        <taxon>Bacteria</taxon>
        <taxon>Pseudomonadati</taxon>
        <taxon>Bacteroidota</taxon>
        <taxon>Sphingobacteriia</taxon>
        <taxon>Sphingobacteriales</taxon>
        <taxon>Sphingobacteriaceae</taxon>
        <taxon>Pedobacter</taxon>
    </lineage>
</organism>